<protein>
    <submittedName>
        <fullName evidence="5">Helix-turn-helix domain-containing protein</fullName>
    </submittedName>
</protein>
<evidence type="ECO:0000256" key="1">
    <source>
        <dbReference type="ARBA" id="ARBA00023015"/>
    </source>
</evidence>
<evidence type="ECO:0000313" key="6">
    <source>
        <dbReference type="Proteomes" id="UP001597116"/>
    </source>
</evidence>
<dbReference type="PRINTS" id="PR00032">
    <property type="entry name" value="HTHARAC"/>
</dbReference>
<keyword evidence="3" id="KW-0804">Transcription</keyword>
<keyword evidence="6" id="KW-1185">Reference proteome</keyword>
<organism evidence="5 6">
    <name type="scientific">Larkinella insperata</name>
    <dbReference type="NCBI Taxonomy" id="332158"/>
    <lineage>
        <taxon>Bacteria</taxon>
        <taxon>Pseudomonadati</taxon>
        <taxon>Bacteroidota</taxon>
        <taxon>Cytophagia</taxon>
        <taxon>Cytophagales</taxon>
        <taxon>Spirosomataceae</taxon>
        <taxon>Larkinella</taxon>
    </lineage>
</organism>
<dbReference type="InterPro" id="IPR018060">
    <property type="entry name" value="HTH_AraC"/>
</dbReference>
<dbReference type="SMART" id="SM00342">
    <property type="entry name" value="HTH_ARAC"/>
    <property type="match status" value="1"/>
</dbReference>
<accession>A0ABW3Q6J4</accession>
<dbReference type="PANTHER" id="PTHR47893:SF1">
    <property type="entry name" value="REGULATORY PROTEIN PCHR"/>
    <property type="match status" value="1"/>
</dbReference>
<keyword evidence="1" id="KW-0805">Transcription regulation</keyword>
<dbReference type="SUPFAM" id="SSF46689">
    <property type="entry name" value="Homeodomain-like"/>
    <property type="match status" value="2"/>
</dbReference>
<reference evidence="6" key="1">
    <citation type="journal article" date="2019" name="Int. J. Syst. Evol. Microbiol.">
        <title>The Global Catalogue of Microorganisms (GCM) 10K type strain sequencing project: providing services to taxonomists for standard genome sequencing and annotation.</title>
        <authorList>
            <consortium name="The Broad Institute Genomics Platform"/>
            <consortium name="The Broad Institute Genome Sequencing Center for Infectious Disease"/>
            <person name="Wu L."/>
            <person name="Ma J."/>
        </authorList>
    </citation>
    <scope>NUCLEOTIDE SEQUENCE [LARGE SCALE GENOMIC DNA]</scope>
    <source>
        <strain evidence="6">CCUG 55608</strain>
    </source>
</reference>
<dbReference type="Proteomes" id="UP001597116">
    <property type="component" value="Unassembled WGS sequence"/>
</dbReference>
<evidence type="ECO:0000259" key="4">
    <source>
        <dbReference type="PROSITE" id="PS01124"/>
    </source>
</evidence>
<proteinExistence type="predicted"/>
<dbReference type="PROSITE" id="PS00041">
    <property type="entry name" value="HTH_ARAC_FAMILY_1"/>
    <property type="match status" value="1"/>
</dbReference>
<dbReference type="PANTHER" id="PTHR47893">
    <property type="entry name" value="REGULATORY PROTEIN PCHR"/>
    <property type="match status" value="1"/>
</dbReference>
<comment type="caution">
    <text evidence="5">The sequence shown here is derived from an EMBL/GenBank/DDBJ whole genome shotgun (WGS) entry which is preliminary data.</text>
</comment>
<dbReference type="InterPro" id="IPR009057">
    <property type="entry name" value="Homeodomain-like_sf"/>
</dbReference>
<dbReference type="RefSeq" id="WP_265992767.1">
    <property type="nucleotide sequence ID" value="NZ_CP110973.1"/>
</dbReference>
<keyword evidence="2" id="KW-0238">DNA-binding</keyword>
<evidence type="ECO:0000313" key="5">
    <source>
        <dbReference type="EMBL" id="MFD1142269.1"/>
    </source>
</evidence>
<dbReference type="InterPro" id="IPR053142">
    <property type="entry name" value="PchR_regulatory_protein"/>
</dbReference>
<feature type="domain" description="HTH araC/xylS-type" evidence="4">
    <location>
        <begin position="238"/>
        <end position="336"/>
    </location>
</feature>
<name>A0ABW3Q6J4_9BACT</name>
<dbReference type="InterPro" id="IPR018062">
    <property type="entry name" value="HTH_AraC-typ_CS"/>
</dbReference>
<sequence length="356" mass="41113">MTQKGGIKNIGLRGIKETTSIHYNPDFFGKEKDKIVEERDCYQKEGVDACSYEFISAGIHIWYGKVNSRKKIKSRFDVISPHIHMLFSIRADCLYSVGSSNDPSFIFSDQEHNILLLPNRPVSIELKPNKASETFSINLTPELFFSYFPATTALCNEFRESLEQRVPVQFSHQNLPITPRINALLYDILHCSLSGYSKRLYMEAKVIELLAVQLDQYEQLRLDPVYPGVKKEEAEKMHQVQRIIENNPDKTFSLKELSRQVGTNEYNLKKHFKVVFGNTVFGYLQTFRMEKAKAMLAEGNTKIAEVSRLLGYKHATHFTTAFKKYFGFLPNKMRAFLLLDLLEMDLTVWCESMQVC</sequence>
<dbReference type="EMBL" id="JBHTLP010000008">
    <property type="protein sequence ID" value="MFD1142269.1"/>
    <property type="molecule type" value="Genomic_DNA"/>
</dbReference>
<dbReference type="Gene3D" id="1.10.10.60">
    <property type="entry name" value="Homeodomain-like"/>
    <property type="match status" value="1"/>
</dbReference>
<dbReference type="Pfam" id="PF12833">
    <property type="entry name" value="HTH_18"/>
    <property type="match status" value="1"/>
</dbReference>
<dbReference type="InterPro" id="IPR020449">
    <property type="entry name" value="Tscrpt_reg_AraC-type_HTH"/>
</dbReference>
<gene>
    <name evidence="5" type="ORF">ACFQ4C_14175</name>
</gene>
<evidence type="ECO:0000256" key="2">
    <source>
        <dbReference type="ARBA" id="ARBA00023125"/>
    </source>
</evidence>
<dbReference type="PROSITE" id="PS01124">
    <property type="entry name" value="HTH_ARAC_FAMILY_2"/>
    <property type="match status" value="1"/>
</dbReference>
<evidence type="ECO:0000256" key="3">
    <source>
        <dbReference type="ARBA" id="ARBA00023163"/>
    </source>
</evidence>